<dbReference type="EMBL" id="BART01022509">
    <property type="protein sequence ID" value="GAG97288.1"/>
    <property type="molecule type" value="Genomic_DNA"/>
</dbReference>
<accession>X1CM76</accession>
<dbReference type="PANTHER" id="PTHR12121:SF36">
    <property type="entry name" value="ENDONUCLEASE_EXONUCLEASE_PHOSPHATASE DOMAIN-CONTAINING PROTEIN"/>
    <property type="match status" value="1"/>
</dbReference>
<comment type="caution">
    <text evidence="2">The sequence shown here is derived from an EMBL/GenBank/DDBJ whole genome shotgun (WGS) entry which is preliminary data.</text>
</comment>
<dbReference type="InterPro" id="IPR005135">
    <property type="entry name" value="Endo/exonuclease/phosphatase"/>
</dbReference>
<organism evidence="2">
    <name type="scientific">marine sediment metagenome</name>
    <dbReference type="NCBI Taxonomy" id="412755"/>
    <lineage>
        <taxon>unclassified sequences</taxon>
        <taxon>metagenomes</taxon>
        <taxon>ecological metagenomes</taxon>
    </lineage>
</organism>
<dbReference type="GO" id="GO:0000175">
    <property type="term" value="F:3'-5'-RNA exonuclease activity"/>
    <property type="evidence" value="ECO:0007669"/>
    <property type="project" value="TreeGrafter"/>
</dbReference>
<proteinExistence type="predicted"/>
<dbReference type="Gene3D" id="3.60.10.10">
    <property type="entry name" value="Endonuclease/exonuclease/phosphatase"/>
    <property type="match status" value="1"/>
</dbReference>
<dbReference type="AlphaFoldDB" id="X1CM76"/>
<name>X1CM76_9ZZZZ</name>
<dbReference type="InterPro" id="IPR050410">
    <property type="entry name" value="CCR4/nocturin_mRNA_transcr"/>
</dbReference>
<dbReference type="PANTHER" id="PTHR12121">
    <property type="entry name" value="CARBON CATABOLITE REPRESSOR PROTEIN 4"/>
    <property type="match status" value="1"/>
</dbReference>
<evidence type="ECO:0000259" key="1">
    <source>
        <dbReference type="Pfam" id="PF03372"/>
    </source>
</evidence>
<protein>
    <recommendedName>
        <fullName evidence="1">Endonuclease/exonuclease/phosphatase domain-containing protein</fullName>
    </recommendedName>
</protein>
<dbReference type="InterPro" id="IPR036691">
    <property type="entry name" value="Endo/exonu/phosph_ase_sf"/>
</dbReference>
<feature type="domain" description="Endonuclease/exonuclease/phosphatase" evidence="1">
    <location>
        <begin position="12"/>
        <end position="64"/>
    </location>
</feature>
<dbReference type="SUPFAM" id="SSF56219">
    <property type="entry name" value="DNase I-like"/>
    <property type="match status" value="1"/>
</dbReference>
<evidence type="ECO:0000313" key="2">
    <source>
        <dbReference type="EMBL" id="GAG97288.1"/>
    </source>
</evidence>
<feature type="non-terminal residue" evidence="2">
    <location>
        <position position="78"/>
    </location>
</feature>
<dbReference type="Pfam" id="PF03372">
    <property type="entry name" value="Exo_endo_phos"/>
    <property type="match status" value="1"/>
</dbReference>
<reference evidence="2" key="1">
    <citation type="journal article" date="2014" name="Front. Microbiol.">
        <title>High frequency of phylogenetically diverse reductive dehalogenase-homologous genes in deep subseafloor sedimentary metagenomes.</title>
        <authorList>
            <person name="Kawai M."/>
            <person name="Futagami T."/>
            <person name="Toyoda A."/>
            <person name="Takaki Y."/>
            <person name="Nishi S."/>
            <person name="Hori S."/>
            <person name="Arai W."/>
            <person name="Tsubouchi T."/>
            <person name="Morono Y."/>
            <person name="Uchiyama I."/>
            <person name="Ito T."/>
            <person name="Fujiyama A."/>
            <person name="Inagaki F."/>
            <person name="Takami H."/>
        </authorList>
    </citation>
    <scope>NUCLEOTIDE SEQUENCE</scope>
    <source>
        <strain evidence="2">Expedition CK06-06</strain>
    </source>
</reference>
<sequence>MSKKNTTIYCTTWNILAQRYWNDSVMKWSDRLSLILKKIISSDSDIICLQEIELDTSDEDFSPLFDIYDFVVHRRSKK</sequence>
<gene>
    <name evidence="2" type="ORF">S01H4_41195</name>
</gene>